<keyword evidence="1" id="KW-0812">Transmembrane</keyword>
<accession>A0A3M8W0A8</accession>
<organism evidence="2 3">
    <name type="scientific">Streptomyces botrytidirepellens</name>
    <dbReference type="NCBI Taxonomy" id="2486417"/>
    <lineage>
        <taxon>Bacteria</taxon>
        <taxon>Bacillati</taxon>
        <taxon>Actinomycetota</taxon>
        <taxon>Actinomycetes</taxon>
        <taxon>Kitasatosporales</taxon>
        <taxon>Streptomycetaceae</taxon>
        <taxon>Streptomyces</taxon>
    </lineage>
</organism>
<proteinExistence type="predicted"/>
<dbReference type="AlphaFoldDB" id="A0A3M8W0A8"/>
<protein>
    <submittedName>
        <fullName evidence="2">Uncharacterized protein</fullName>
    </submittedName>
</protein>
<feature type="transmembrane region" description="Helical" evidence="1">
    <location>
        <begin position="20"/>
        <end position="42"/>
    </location>
</feature>
<dbReference type="Proteomes" id="UP000275401">
    <property type="component" value="Unassembled WGS sequence"/>
</dbReference>
<reference evidence="2 3" key="1">
    <citation type="submission" date="2018-11" db="EMBL/GenBank/DDBJ databases">
        <title>The Potential of Streptomyces as Biocontrol Agents against the Tomato grey mould, Botrytis cinerea (Gray mold) Frontiers in Microbiology.</title>
        <authorList>
            <person name="Li D."/>
        </authorList>
    </citation>
    <scope>NUCLEOTIDE SEQUENCE [LARGE SCALE GENOMIC DNA]</scope>
    <source>
        <strain evidence="2 3">NEAU-LD23</strain>
    </source>
</reference>
<keyword evidence="1" id="KW-0472">Membrane</keyword>
<keyword evidence="3" id="KW-1185">Reference proteome</keyword>
<evidence type="ECO:0000256" key="1">
    <source>
        <dbReference type="SAM" id="Phobius"/>
    </source>
</evidence>
<evidence type="ECO:0000313" key="3">
    <source>
        <dbReference type="Proteomes" id="UP000275401"/>
    </source>
</evidence>
<gene>
    <name evidence="2" type="ORF">EEJ42_19525</name>
</gene>
<evidence type="ECO:0000313" key="2">
    <source>
        <dbReference type="EMBL" id="RNG22827.1"/>
    </source>
</evidence>
<sequence length="139" mass="15417">MNGLISDLVAVGTPMKVVLPLLLFTMLIVLIRTIAAAIAIVVKAMHPGESADAVTMQANRIQHRQWKAQRRDWNRRARASRRALIRAGLRAWYRRLRTARYVDGQIMLPALVLPPEVPAPLSTPETSSLPASQHGTVQP</sequence>
<comment type="caution">
    <text evidence="2">The sequence shown here is derived from an EMBL/GenBank/DDBJ whole genome shotgun (WGS) entry which is preliminary data.</text>
</comment>
<keyword evidence="1" id="KW-1133">Transmembrane helix</keyword>
<dbReference type="EMBL" id="RIBZ01000247">
    <property type="protein sequence ID" value="RNG22827.1"/>
    <property type="molecule type" value="Genomic_DNA"/>
</dbReference>
<dbReference type="RefSeq" id="WP_123101272.1">
    <property type="nucleotide sequence ID" value="NZ_RIBZ01000247.1"/>
</dbReference>
<name>A0A3M8W0A8_9ACTN</name>